<protein>
    <submittedName>
        <fullName evidence="1">Uncharacterized protein</fullName>
    </submittedName>
</protein>
<dbReference type="EMBL" id="LAZR01000146">
    <property type="protein sequence ID" value="KKN86530.1"/>
    <property type="molecule type" value="Genomic_DNA"/>
</dbReference>
<reference evidence="1" key="1">
    <citation type="journal article" date="2015" name="Nature">
        <title>Complex archaea that bridge the gap between prokaryotes and eukaryotes.</title>
        <authorList>
            <person name="Spang A."/>
            <person name="Saw J.H."/>
            <person name="Jorgensen S.L."/>
            <person name="Zaremba-Niedzwiedzka K."/>
            <person name="Martijn J."/>
            <person name="Lind A.E."/>
            <person name="van Eijk R."/>
            <person name="Schleper C."/>
            <person name="Guy L."/>
            <person name="Ettema T.J."/>
        </authorList>
    </citation>
    <scope>NUCLEOTIDE SEQUENCE</scope>
</reference>
<accession>A0A0F9TZU5</accession>
<dbReference type="AlphaFoldDB" id="A0A0F9TZU5"/>
<organism evidence="1">
    <name type="scientific">marine sediment metagenome</name>
    <dbReference type="NCBI Taxonomy" id="412755"/>
    <lineage>
        <taxon>unclassified sequences</taxon>
        <taxon>metagenomes</taxon>
        <taxon>ecological metagenomes</taxon>
    </lineage>
</organism>
<gene>
    <name evidence="1" type="ORF">LCGC14_0267060</name>
</gene>
<proteinExistence type="predicted"/>
<name>A0A0F9TZU5_9ZZZZ</name>
<comment type="caution">
    <text evidence="1">The sequence shown here is derived from an EMBL/GenBank/DDBJ whole genome shotgun (WGS) entry which is preliminary data.</text>
</comment>
<evidence type="ECO:0000313" key="1">
    <source>
        <dbReference type="EMBL" id="KKN86530.1"/>
    </source>
</evidence>
<sequence length="392" mass="45555">MTRPDPFKRITSIDDAIEVDNQLQYQMVPSDHVTVDTIRNVDSKAALEEFDYPTPLTYEGKTFYLDEKQVRDIYRYKNVLQLQYLETELDRVDVINVFSGRYAPIKLETIKNKIYEIMGEPEQITFGRKDFSLMQFPQLESASFEGVREQDNTEKVDMYPTIMFSYNSGRRSFIFGYTVSIIHCMNALHLLVSASAKYNLLNTKVVHTTDQVADLDVSVIVENWKNNAEKYQEAMLEAMRKRLTVVNEIMLYVACAQSVDMLFELLTRPQIANPASFWDAVMNVTRLNSNFHNNRSTDREFRPKQLQDAAMKAGTYIMDDKEYSIRDYIRGIDNIEALREQITERPNLIKVNLDMFYKLVGLQITEGCPEHIEGEDIQVLPQMEIAEAEEEE</sequence>